<keyword evidence="3" id="KW-0285">Flavoprotein</keyword>
<dbReference type="Pfam" id="PF16901">
    <property type="entry name" value="DAO_C"/>
    <property type="match status" value="1"/>
</dbReference>
<dbReference type="PANTHER" id="PTHR11985">
    <property type="entry name" value="GLYCEROL-3-PHOSPHATE DEHYDROGENASE"/>
    <property type="match status" value="1"/>
</dbReference>
<dbReference type="Pfam" id="PF01266">
    <property type="entry name" value="DAO"/>
    <property type="match status" value="1"/>
</dbReference>
<dbReference type="InterPro" id="IPR038299">
    <property type="entry name" value="DAO_C_sf"/>
</dbReference>
<feature type="domain" description="FAD dependent oxidoreductase" evidence="6">
    <location>
        <begin position="17"/>
        <end position="333"/>
    </location>
</feature>
<evidence type="ECO:0000256" key="3">
    <source>
        <dbReference type="ARBA" id="ARBA00022630"/>
    </source>
</evidence>
<dbReference type="NCBIfam" id="NF009906">
    <property type="entry name" value="PRK13369.1"/>
    <property type="match status" value="1"/>
</dbReference>
<keyword evidence="4" id="KW-0274">FAD</keyword>
<dbReference type="GO" id="GO:0004368">
    <property type="term" value="F:glycerol-3-phosphate dehydrogenase (quinone) activity"/>
    <property type="evidence" value="ECO:0007669"/>
    <property type="project" value="InterPro"/>
</dbReference>
<dbReference type="InterPro" id="IPR006076">
    <property type="entry name" value="FAD-dep_OxRdtase"/>
</dbReference>
<evidence type="ECO:0000256" key="4">
    <source>
        <dbReference type="ARBA" id="ARBA00022827"/>
    </source>
</evidence>
<comment type="cofactor">
    <cofactor evidence="1">
        <name>FAD</name>
        <dbReference type="ChEBI" id="CHEBI:57692"/>
    </cofactor>
</comment>
<organism evidence="8 9">
    <name type="scientific">Bradyrhizobium yuanmingense</name>
    <dbReference type="NCBI Taxonomy" id="108015"/>
    <lineage>
        <taxon>Bacteria</taxon>
        <taxon>Pseudomonadati</taxon>
        <taxon>Pseudomonadota</taxon>
        <taxon>Alphaproteobacteria</taxon>
        <taxon>Hyphomicrobiales</taxon>
        <taxon>Nitrobacteraceae</taxon>
        <taxon>Bradyrhizobium</taxon>
    </lineage>
</organism>
<evidence type="ECO:0000259" key="6">
    <source>
        <dbReference type="Pfam" id="PF01266"/>
    </source>
</evidence>
<dbReference type="PANTHER" id="PTHR11985:SF15">
    <property type="entry name" value="GLYCEROL-3-PHOSPHATE DEHYDROGENASE, MITOCHONDRIAL"/>
    <property type="match status" value="1"/>
</dbReference>
<evidence type="ECO:0000256" key="1">
    <source>
        <dbReference type="ARBA" id="ARBA00001974"/>
    </source>
</evidence>
<evidence type="ECO:0000256" key="2">
    <source>
        <dbReference type="ARBA" id="ARBA00007330"/>
    </source>
</evidence>
<evidence type="ECO:0000259" key="7">
    <source>
        <dbReference type="Pfam" id="PF16901"/>
    </source>
</evidence>
<dbReference type="Gene3D" id="1.10.8.870">
    <property type="entry name" value="Alpha-glycerophosphate oxidase, cap domain"/>
    <property type="match status" value="1"/>
</dbReference>
<sequence>MDGSASLPFDGFMADYDLAIIGGGLNGVSLARDAAGRGLRVILFEQGDLGGAASSATPRLIHGDLSVLERRGFWRVRRALAERRTWLAIAPHLVRPMRFVIPAHVDERPPWLLRAGLFLYDVLAGRSGLPGSTTLDITHHPVGNALKRPFGTAFEYSDCIVDDSRLVVLTALDAAERGATIRTGARCVRADRTDIWRLAVVDRGHRRSVTARALANTSGGWTSIVAETVLRQPQPAATAMQMSQIIVPRLFDSDNVYVFQNSDGRLIFASPFERAFTLIGTVTHDFTGDPTIVAVRGADVGYLCEAASRYFRERVAPTDVVRAVCGVNLRPASARQREGTTLFHARRRKAPLITMFGGDLTTARRRAERAVTRLTPFYPMSPPWTAGAALPGGDFAWDRFDTEVDLARERWRFLSEPEAQRLVAAYGSRLAAVLGEARTRKELGPAFGPELTGAEVRYLMTCEWARFPDDVLWRRSKLGLTMPATDHDALAAFMADLSRSLV</sequence>
<keyword evidence="5" id="KW-0560">Oxidoreductase</keyword>
<feature type="domain" description="Alpha-glycerophosphate oxidase C-terminal" evidence="7">
    <location>
        <begin position="385"/>
        <end position="493"/>
    </location>
</feature>
<dbReference type="AlphaFoldDB" id="A0A1C3VBZ4"/>
<proteinExistence type="inferred from homology"/>
<evidence type="ECO:0000313" key="9">
    <source>
        <dbReference type="Proteomes" id="UP000183174"/>
    </source>
</evidence>
<dbReference type="EMBL" id="FMAE01000003">
    <property type="protein sequence ID" value="SCB25127.1"/>
    <property type="molecule type" value="Genomic_DNA"/>
</dbReference>
<dbReference type="Gene3D" id="3.30.9.10">
    <property type="entry name" value="D-Amino Acid Oxidase, subunit A, domain 2"/>
    <property type="match status" value="1"/>
</dbReference>
<comment type="similarity">
    <text evidence="2">Belongs to the FAD-dependent glycerol-3-phosphate dehydrogenase family.</text>
</comment>
<dbReference type="Gene3D" id="3.50.50.60">
    <property type="entry name" value="FAD/NAD(P)-binding domain"/>
    <property type="match status" value="1"/>
</dbReference>
<dbReference type="GO" id="GO:0046168">
    <property type="term" value="P:glycerol-3-phosphate catabolic process"/>
    <property type="evidence" value="ECO:0007669"/>
    <property type="project" value="TreeGrafter"/>
</dbReference>
<evidence type="ECO:0000256" key="5">
    <source>
        <dbReference type="ARBA" id="ARBA00023002"/>
    </source>
</evidence>
<name>A0A1C3VBZ4_9BRAD</name>
<gene>
    <name evidence="8" type="ORF">GA0061099_1003555</name>
</gene>
<dbReference type="Gene3D" id="6.10.250.1890">
    <property type="match status" value="1"/>
</dbReference>
<protein>
    <submittedName>
        <fullName evidence="8">Glycerol-3-phosphate dehydrogenase</fullName>
    </submittedName>
</protein>
<accession>A0A1C3VBZ4</accession>
<dbReference type="NCBIfam" id="NF008899">
    <property type="entry name" value="PRK12266.1"/>
    <property type="match status" value="1"/>
</dbReference>
<evidence type="ECO:0000313" key="8">
    <source>
        <dbReference type="EMBL" id="SCB25127.1"/>
    </source>
</evidence>
<dbReference type="PRINTS" id="PR01001">
    <property type="entry name" value="FADG3PDH"/>
</dbReference>
<reference evidence="8 9" key="1">
    <citation type="submission" date="2016-08" db="EMBL/GenBank/DDBJ databases">
        <authorList>
            <person name="Seilhamer J.J."/>
        </authorList>
    </citation>
    <scope>NUCLEOTIDE SEQUENCE [LARGE SCALE GENOMIC DNA]</scope>
    <source>
        <strain evidence="8 9">CCBAU 10071</strain>
    </source>
</reference>
<dbReference type="InterPro" id="IPR031656">
    <property type="entry name" value="DAO_C"/>
</dbReference>
<dbReference type="Proteomes" id="UP000183174">
    <property type="component" value="Unassembled WGS sequence"/>
</dbReference>
<dbReference type="SUPFAM" id="SSF51905">
    <property type="entry name" value="FAD/NAD(P)-binding domain"/>
    <property type="match status" value="1"/>
</dbReference>
<dbReference type="InterPro" id="IPR000447">
    <property type="entry name" value="G3P_DH_FAD-dep"/>
</dbReference>
<dbReference type="InterPro" id="IPR036188">
    <property type="entry name" value="FAD/NAD-bd_sf"/>
</dbReference>